<protein>
    <recommendedName>
        <fullName evidence="3">Alanine--tRNA ligase</fullName>
        <ecNumber evidence="2">6.1.1.7</ecNumber>
    </recommendedName>
</protein>
<evidence type="ECO:0000256" key="14">
    <source>
        <dbReference type="HAMAP-Rule" id="MF_03133"/>
    </source>
</evidence>
<keyword evidence="12 14" id="KW-0030">Aminoacyl-tRNA synthetase</keyword>
<dbReference type="OrthoDB" id="2423964at2759"/>
<evidence type="ECO:0000313" key="16">
    <source>
        <dbReference type="Ensembl" id="ENSXETP00000108778"/>
    </source>
</evidence>
<dbReference type="Gene3D" id="3.10.310.40">
    <property type="match status" value="1"/>
</dbReference>
<evidence type="ECO:0000256" key="6">
    <source>
        <dbReference type="ARBA" id="ARBA00022723"/>
    </source>
</evidence>
<dbReference type="GeneID" id="101731300"/>
<evidence type="ECO:0000256" key="10">
    <source>
        <dbReference type="ARBA" id="ARBA00022884"/>
    </source>
</evidence>
<dbReference type="EC" id="6.1.1.7" evidence="2"/>
<keyword evidence="11 14" id="KW-0648">Protein biosynthesis</keyword>
<dbReference type="InterPro" id="IPR023033">
    <property type="entry name" value="Ala_tRNA_ligase_euk/bac"/>
</dbReference>
<keyword evidence="8 14" id="KW-0862">Zinc</keyword>
<gene>
    <name evidence="16 18 19" type="primary">aars2</name>
    <name evidence="14" type="synonym">AARS</name>
</gene>
<dbReference type="RefSeq" id="XP_031758200.1">
    <property type="nucleotide sequence ID" value="XM_031902340.1"/>
</dbReference>
<name>A0A803JLE5_XENTR</name>
<evidence type="ECO:0000256" key="5">
    <source>
        <dbReference type="ARBA" id="ARBA00022598"/>
    </source>
</evidence>
<comment type="subunit">
    <text evidence="14">Monomer. Interacts with ANKRD16; the interaction is direct.</text>
</comment>
<dbReference type="GeneTree" id="ENSGT00940000158246"/>
<proteinExistence type="inferred from homology"/>
<dbReference type="Gene3D" id="3.30.980.10">
    <property type="entry name" value="Threonyl-trna Synthetase, Chain A, domain 2"/>
    <property type="match status" value="1"/>
</dbReference>
<dbReference type="AGR" id="Xenbase:XB-GENE-6251328"/>
<dbReference type="InterPro" id="IPR018164">
    <property type="entry name" value="Ala-tRNA-synth_IIc_N"/>
</dbReference>
<keyword evidence="6 14" id="KW-0479">Metal-binding</keyword>
<organism evidence="16">
    <name type="scientific">Xenopus tropicalis</name>
    <name type="common">Western clawed frog</name>
    <name type="synonym">Silurana tropicalis</name>
    <dbReference type="NCBI Taxonomy" id="8364"/>
    <lineage>
        <taxon>Eukaryota</taxon>
        <taxon>Metazoa</taxon>
        <taxon>Chordata</taxon>
        <taxon>Craniata</taxon>
        <taxon>Vertebrata</taxon>
        <taxon>Euteleostomi</taxon>
        <taxon>Amphibia</taxon>
        <taxon>Batrachia</taxon>
        <taxon>Anura</taxon>
        <taxon>Pipoidea</taxon>
        <taxon>Pipidae</taxon>
        <taxon>Xenopodinae</taxon>
        <taxon>Xenopus</taxon>
        <taxon>Silurana</taxon>
    </lineage>
</organism>
<dbReference type="GO" id="GO:0004813">
    <property type="term" value="F:alanine-tRNA ligase activity"/>
    <property type="evidence" value="ECO:0000318"/>
    <property type="project" value="GO_Central"/>
</dbReference>
<dbReference type="GO" id="GO:0005524">
    <property type="term" value="F:ATP binding"/>
    <property type="evidence" value="ECO:0007669"/>
    <property type="project" value="UniProtKB-UniRule"/>
</dbReference>
<dbReference type="SUPFAM" id="SSF55681">
    <property type="entry name" value="Class II aaRS and biotin synthetases"/>
    <property type="match status" value="1"/>
</dbReference>
<dbReference type="CDD" id="cd00673">
    <property type="entry name" value="AlaRS_core"/>
    <property type="match status" value="1"/>
</dbReference>
<dbReference type="Proteomes" id="UP000008143">
    <property type="component" value="Chromosome 5"/>
</dbReference>
<dbReference type="NCBIfam" id="TIGR00344">
    <property type="entry name" value="alaS"/>
    <property type="match status" value="1"/>
</dbReference>
<evidence type="ECO:0000313" key="18">
    <source>
        <dbReference type="RefSeq" id="XP_031758200.1"/>
    </source>
</evidence>
<dbReference type="PANTHER" id="PTHR11777">
    <property type="entry name" value="ALANYL-TRNA SYNTHETASE"/>
    <property type="match status" value="1"/>
</dbReference>
<dbReference type="InterPro" id="IPR018162">
    <property type="entry name" value="Ala-tRNA-ligase_IIc_anticod-bd"/>
</dbReference>
<comment type="similarity">
    <text evidence="1">Belongs to the class-II aminoacyl-tRNA synthetase family. Alax-L subfamily.</text>
</comment>
<accession>A0A803JLE5</accession>
<dbReference type="Xenbase" id="XB-GENE-6251328">
    <property type="gene designation" value="aars2"/>
</dbReference>
<dbReference type="PROSITE" id="PS50860">
    <property type="entry name" value="AA_TRNA_LIGASE_II_ALA"/>
    <property type="match status" value="1"/>
</dbReference>
<feature type="binding site" evidence="14">
    <location>
        <position position="746"/>
    </location>
    <ligand>
        <name>Zn(2+)</name>
        <dbReference type="ChEBI" id="CHEBI:29105"/>
    </ligand>
</feature>
<evidence type="ECO:0000256" key="2">
    <source>
        <dbReference type="ARBA" id="ARBA00013168"/>
    </source>
</evidence>
<dbReference type="InterPro" id="IPR018163">
    <property type="entry name" value="Thr/Ala-tRNA-synth_IIc_edit"/>
</dbReference>
<comment type="cofactor">
    <cofactor evidence="14">
        <name>Zn(2+)</name>
        <dbReference type="ChEBI" id="CHEBI:29105"/>
    </cofactor>
    <text evidence="14">Binds 1 zinc ion per subunit.</text>
</comment>
<dbReference type="OMA" id="NCLEIWN"/>
<dbReference type="GO" id="GO:0008270">
    <property type="term" value="F:zinc ion binding"/>
    <property type="evidence" value="ECO:0007669"/>
    <property type="project" value="UniProtKB-UniRule"/>
</dbReference>
<dbReference type="InterPro" id="IPR012947">
    <property type="entry name" value="tRNA_SAD"/>
</dbReference>
<evidence type="ECO:0000259" key="15">
    <source>
        <dbReference type="PROSITE" id="PS50860"/>
    </source>
</evidence>
<dbReference type="InterPro" id="IPR002318">
    <property type="entry name" value="Ala-tRNA-lgiase_IIc"/>
</dbReference>
<reference evidence="16" key="2">
    <citation type="submission" date="2021-03" db="UniProtKB">
        <authorList>
            <consortium name="Ensembl"/>
        </authorList>
    </citation>
    <scope>IDENTIFICATION</scope>
</reference>
<evidence type="ECO:0000313" key="17">
    <source>
        <dbReference type="Proteomes" id="UP000008143"/>
    </source>
</evidence>
<dbReference type="InterPro" id="IPR018165">
    <property type="entry name" value="Ala-tRNA-synth_IIc_core"/>
</dbReference>
<dbReference type="GO" id="GO:0002161">
    <property type="term" value="F:aminoacyl-tRNA deacylase activity"/>
    <property type="evidence" value="ECO:0000318"/>
    <property type="project" value="GO_Central"/>
</dbReference>
<keyword evidence="10 14" id="KW-0694">RNA-binding</keyword>
<keyword evidence="17" id="KW-1185">Reference proteome</keyword>
<comment type="domain">
    <text evidence="14">Consists of three domains; the N-terminal catalytic domain, the editing domain and the C-terminal C-Ala domain. The editing domain removes incorrectly charged amino acids, while the C-Ala domain, along with tRNA(Ala), serves as a bridge to cooperatively bring together the editing and aminoacylation centers thus stimulating deacylation of misacylated tRNAs.</text>
</comment>
<dbReference type="InterPro" id="IPR003156">
    <property type="entry name" value="DHHA1_dom"/>
</dbReference>
<dbReference type="PANTHER" id="PTHR11777:SF8">
    <property type="entry name" value="ALANINE--TRNA LIGASE, MITOCHONDRIAL"/>
    <property type="match status" value="1"/>
</dbReference>
<dbReference type="FunFam" id="3.30.930.10:FF:000011">
    <property type="entry name" value="Alanine--tRNA ligase, cytoplasmic"/>
    <property type="match status" value="1"/>
</dbReference>
<dbReference type="SUPFAM" id="SSF55186">
    <property type="entry name" value="ThrRS/AlaRS common domain"/>
    <property type="match status" value="1"/>
</dbReference>
<evidence type="ECO:0000256" key="12">
    <source>
        <dbReference type="ARBA" id="ARBA00023146"/>
    </source>
</evidence>
<dbReference type="AlphaFoldDB" id="A0A803JLE5"/>
<sequence length="983" mass="108209">MAAPLKLFGGRAVSVSALRRRGLCSSSAPNSAAIRRAFLRYFQEKHGHRHVPSSSVRPRGDPSLLFVNAGMNQFKPMFLGTVDPRSDMAQYRRVANSQKCVRAGGKHNDLEDVGRDVYHHTFFEMLGNWSFGDYFKEEACSMAWELLTRGYGIPAHRLYVTYFGGDPALGLSPDRETQEIWLSLGVPPARILPFGLRENFWEMGETGPCGPCTEIHYDHLGGRDAASLVNRDCPDVVEIWNLVFMQYNRETDGSLRLLPQRHVDTGMGLERLVSVLQGKRSNYDTDLFSPILEAIMKGSGAPRYRGLLGKEDAGHTDMAYRVVADHIRTLCVCIADGVYPGMSGTELVLRRILRRAVRFSSEILRAPPHFLSSLVPSVVDVLGEAFPELEREKSQIMNILNENEEAFLASLQRGRRIIERTLQQEEEPQTFPVGVAWSLHRNLGFPLDLIGLMLEERGISLDKAALDHLAAEEAERKMKNQQADEAQTGLELDVHSLAELQRRGVPCTNDSPKYDYTLGADGKYVFGPCRATVLTLYKDHSLHCEIAAGQRCGVVLDRTCFYAEQGGQSCDQGYFVREEQQEALFPVESVQVAGGYVIHEVTTAEVLRVGDRVALYLDEAHRLACMQKHSATHLLNFALRRVLGENTEQRGSHVTAERLRFDASVTAPVRMEQLQEVEQTLQDVISQDGEIHTALVPLAEAKCVRGLRTVDEPYPNPVRVVSVALPIQEAMRPGSQAALQTSVELCCGTHLLTTGAIQDVVIVSERPLAKGITRLIAVTGEEAKQAREAGQELAGAVESVTERMKPKPLSLNEGFRLSKEVGILTDSVDSATMPQWQRKELQARLKALQRAANTNIRKLELQQAAVRAQGLLKKHSQCSLIIEEVSAESLSMLVKVVNQVSDGAPGAAVMLLSKQDSGKVFCACQVPKGSGSELSAAEWATAVCSAMGGNAGGSDVVAKGTGTTDSLERVLQTAQNFAQKMSR</sequence>
<comment type="function">
    <text evidence="14">Catalyzes the attachment of alanine to tRNA(Ala) in a two-step reaction: alanine is first activated by ATP to form Ala-AMP and then transferred to the acceptor end of tRNA(Ala). Also edits incorrectly charged tRNA(Ala) via its editing domain.</text>
</comment>
<dbReference type="InterPro" id="IPR050058">
    <property type="entry name" value="Ala-tRNA_ligase"/>
</dbReference>
<dbReference type="Pfam" id="PF07973">
    <property type="entry name" value="tRNA_SAD"/>
    <property type="match status" value="1"/>
</dbReference>
<dbReference type="SUPFAM" id="SSF50447">
    <property type="entry name" value="Translation proteins"/>
    <property type="match status" value="1"/>
</dbReference>
<evidence type="ECO:0000256" key="13">
    <source>
        <dbReference type="ARBA" id="ARBA00048300"/>
    </source>
</evidence>
<dbReference type="Ensembl" id="ENSXETT00000121471">
    <property type="protein sequence ID" value="ENSXETP00000108778"/>
    <property type="gene ID" value="ENSXETG00000044858"/>
</dbReference>
<dbReference type="CTD" id="57505"/>
<feature type="domain" description="Alanyl-transfer RNA synthetases family profile" evidence="15">
    <location>
        <begin position="29"/>
        <end position="789"/>
    </location>
</feature>
<dbReference type="SMART" id="SM00863">
    <property type="entry name" value="tRNA_SAD"/>
    <property type="match status" value="1"/>
</dbReference>
<keyword evidence="4 14" id="KW-0820">tRNA-binding</keyword>
<comment type="catalytic activity">
    <reaction evidence="13 14">
        <text>tRNA(Ala) + L-alanine + ATP = L-alanyl-tRNA(Ala) + AMP + diphosphate</text>
        <dbReference type="Rhea" id="RHEA:12540"/>
        <dbReference type="Rhea" id="RHEA-COMP:9657"/>
        <dbReference type="Rhea" id="RHEA-COMP:9923"/>
        <dbReference type="ChEBI" id="CHEBI:30616"/>
        <dbReference type="ChEBI" id="CHEBI:33019"/>
        <dbReference type="ChEBI" id="CHEBI:57972"/>
        <dbReference type="ChEBI" id="CHEBI:78442"/>
        <dbReference type="ChEBI" id="CHEBI:78497"/>
        <dbReference type="ChEBI" id="CHEBI:456215"/>
        <dbReference type="EC" id="6.1.1.7"/>
    </reaction>
</comment>
<evidence type="ECO:0000256" key="9">
    <source>
        <dbReference type="ARBA" id="ARBA00022840"/>
    </source>
</evidence>
<evidence type="ECO:0000256" key="7">
    <source>
        <dbReference type="ARBA" id="ARBA00022741"/>
    </source>
</evidence>
<dbReference type="Pfam" id="PF02272">
    <property type="entry name" value="DHHA1"/>
    <property type="match status" value="1"/>
</dbReference>
<feature type="binding site" evidence="14">
    <location>
        <position position="750"/>
    </location>
    <ligand>
        <name>Zn(2+)</name>
        <dbReference type="ChEBI" id="CHEBI:29105"/>
    </ligand>
</feature>
<dbReference type="KEGG" id="xtr:101731300"/>
<dbReference type="PRINTS" id="PR00980">
    <property type="entry name" value="TRNASYNTHALA"/>
</dbReference>
<evidence type="ECO:0000256" key="8">
    <source>
        <dbReference type="ARBA" id="ARBA00022833"/>
    </source>
</evidence>
<evidence type="ECO:0000256" key="11">
    <source>
        <dbReference type="ARBA" id="ARBA00022917"/>
    </source>
</evidence>
<evidence type="ECO:0000256" key="4">
    <source>
        <dbReference type="ARBA" id="ARBA00022555"/>
    </source>
</evidence>
<dbReference type="GO" id="GO:0000049">
    <property type="term" value="F:tRNA binding"/>
    <property type="evidence" value="ECO:0007669"/>
    <property type="project" value="UniProtKB-KW"/>
</dbReference>
<dbReference type="InterPro" id="IPR009000">
    <property type="entry name" value="Transl_B-barrel_sf"/>
</dbReference>
<feature type="binding site" evidence="14">
    <location>
        <position position="633"/>
    </location>
    <ligand>
        <name>Zn(2+)</name>
        <dbReference type="ChEBI" id="CHEBI:29105"/>
    </ligand>
</feature>
<evidence type="ECO:0000256" key="3">
    <source>
        <dbReference type="ARBA" id="ARBA00017959"/>
    </source>
</evidence>
<evidence type="ECO:0000256" key="1">
    <source>
        <dbReference type="ARBA" id="ARBA00008429"/>
    </source>
</evidence>
<dbReference type="FunFam" id="3.30.980.10:FF:000004">
    <property type="entry name" value="Alanine--tRNA ligase, cytoplasmic"/>
    <property type="match status" value="1"/>
</dbReference>
<dbReference type="Gene3D" id="3.30.930.10">
    <property type="entry name" value="Bira Bifunctional Protein, Domain 2"/>
    <property type="match status" value="1"/>
</dbReference>
<evidence type="ECO:0000313" key="19">
    <source>
        <dbReference type="Xenbase" id="XB-GENE-6251328"/>
    </source>
</evidence>
<keyword evidence="9 14" id="KW-0067">ATP-binding</keyword>
<reference evidence="18" key="3">
    <citation type="submission" date="2025-04" db="UniProtKB">
        <authorList>
            <consortium name="RefSeq"/>
        </authorList>
    </citation>
    <scope>IDENTIFICATION</scope>
    <source>
        <strain evidence="18">Nigerian</strain>
        <tissue evidence="18">Liver and blood</tissue>
    </source>
</reference>
<feature type="binding site" evidence="14">
    <location>
        <position position="629"/>
    </location>
    <ligand>
        <name>Zn(2+)</name>
        <dbReference type="ChEBI" id="CHEBI:29105"/>
    </ligand>
</feature>
<dbReference type="Pfam" id="PF01411">
    <property type="entry name" value="tRNA-synt_2c"/>
    <property type="match status" value="1"/>
</dbReference>
<keyword evidence="5 14" id="KW-0436">Ligase</keyword>
<dbReference type="GO" id="GO:0070143">
    <property type="term" value="P:mitochondrial alanyl-tRNA aminoacylation"/>
    <property type="evidence" value="ECO:0000318"/>
    <property type="project" value="GO_Central"/>
</dbReference>
<keyword evidence="7 14" id="KW-0547">Nucleotide-binding</keyword>
<dbReference type="FunFam" id="3.10.310.40:FF:000004">
    <property type="entry name" value="Alanyl-tRNA synthetase 2, mitochondrial"/>
    <property type="match status" value="1"/>
</dbReference>
<dbReference type="InterPro" id="IPR045864">
    <property type="entry name" value="aa-tRNA-synth_II/BPL/LPL"/>
</dbReference>
<dbReference type="GO" id="GO:0005739">
    <property type="term" value="C:mitochondrion"/>
    <property type="evidence" value="ECO:0000318"/>
    <property type="project" value="GO_Central"/>
</dbReference>
<dbReference type="SUPFAM" id="SSF101353">
    <property type="entry name" value="Putative anticodon-binding domain of alanyl-tRNA synthetase (AlaRS)"/>
    <property type="match status" value="1"/>
</dbReference>
<dbReference type="Gene3D" id="2.40.30.130">
    <property type="match status" value="1"/>
</dbReference>
<reference evidence="16" key="1">
    <citation type="journal article" date="2010" name="Science">
        <title>The genome of the Western clawed frog Xenopus tropicalis.</title>
        <authorList>
            <person name="Hellsten U."/>
            <person name="Harland R.M."/>
            <person name="Gilchrist M.J."/>
            <person name="Hendrix D."/>
            <person name="Jurka J."/>
            <person name="Kapitonov V."/>
            <person name="Ovcharenko I."/>
            <person name="Putnam N.H."/>
            <person name="Shu S."/>
            <person name="Taher L."/>
            <person name="Blitz I.L."/>
            <person name="Blumberg B."/>
            <person name="Dichmann D.S."/>
            <person name="Dubchak I."/>
            <person name="Amaya E."/>
            <person name="Detter J.C."/>
            <person name="Fletcher R."/>
            <person name="Gerhard D.S."/>
            <person name="Goodstein D."/>
            <person name="Graves T."/>
            <person name="Grigoriev I.V."/>
            <person name="Grimwood J."/>
            <person name="Kawashima T."/>
            <person name="Lindquist E."/>
            <person name="Lucas S.M."/>
            <person name="Mead P.E."/>
            <person name="Mitros T."/>
            <person name="Ogino H."/>
            <person name="Ohta Y."/>
            <person name="Poliakov A.V."/>
            <person name="Pollet N."/>
            <person name="Robert J."/>
            <person name="Salamov A."/>
            <person name="Sater A.K."/>
            <person name="Schmutz J."/>
            <person name="Terry A."/>
            <person name="Vize P.D."/>
            <person name="Warren W.C."/>
            <person name="Wells D."/>
            <person name="Wills A."/>
            <person name="Wilson R.K."/>
            <person name="Zimmerman L.B."/>
            <person name="Zorn A.M."/>
            <person name="Grainger R."/>
            <person name="Grammer T."/>
            <person name="Khokha M.K."/>
            <person name="Richardson P.M."/>
            <person name="Rokhsar D.S."/>
        </authorList>
    </citation>
    <scope>NUCLEOTIDE SEQUENCE [LARGE SCALE GENOMIC DNA]</scope>
    <source>
        <strain evidence="16">Nigerian</strain>
    </source>
</reference>
<dbReference type="HAMAP" id="MF_00036_B">
    <property type="entry name" value="Ala_tRNA_synth_B"/>
    <property type="match status" value="1"/>
</dbReference>